<sequence length="117" mass="13086">MVLSRGQREHVYQSYGVKIRAPDASDRLDTRMTSVSKLETVFGDYTFPGGRHLRERFDRAEVIVFISGSCHRQSGLTAEDLMFPSFPSQMAKALRFGNAVNLLGDPSNLCTCTLTRP</sequence>
<organism evidence="1 2">
    <name type="scientific">Synaphobranchus kaupii</name>
    <name type="common">Kaup's arrowtooth eel</name>
    <dbReference type="NCBI Taxonomy" id="118154"/>
    <lineage>
        <taxon>Eukaryota</taxon>
        <taxon>Metazoa</taxon>
        <taxon>Chordata</taxon>
        <taxon>Craniata</taxon>
        <taxon>Vertebrata</taxon>
        <taxon>Euteleostomi</taxon>
        <taxon>Actinopterygii</taxon>
        <taxon>Neopterygii</taxon>
        <taxon>Teleostei</taxon>
        <taxon>Anguilliformes</taxon>
        <taxon>Synaphobranchidae</taxon>
        <taxon>Synaphobranchus</taxon>
    </lineage>
</organism>
<evidence type="ECO:0000313" key="1">
    <source>
        <dbReference type="EMBL" id="KAJ8336714.1"/>
    </source>
</evidence>
<accession>A0A9Q1EDB7</accession>
<dbReference type="Proteomes" id="UP001152622">
    <property type="component" value="Chromosome 19"/>
</dbReference>
<comment type="caution">
    <text evidence="1">The sequence shown here is derived from an EMBL/GenBank/DDBJ whole genome shotgun (WGS) entry which is preliminary data.</text>
</comment>
<protein>
    <submittedName>
        <fullName evidence="1">Uncharacterized protein</fullName>
    </submittedName>
</protein>
<dbReference type="EMBL" id="JAINUF010000019">
    <property type="protein sequence ID" value="KAJ8336714.1"/>
    <property type="molecule type" value="Genomic_DNA"/>
</dbReference>
<gene>
    <name evidence="1" type="ORF">SKAU_G00379340</name>
</gene>
<name>A0A9Q1EDB7_SYNKA</name>
<proteinExistence type="predicted"/>
<dbReference type="AlphaFoldDB" id="A0A9Q1EDB7"/>
<keyword evidence="2" id="KW-1185">Reference proteome</keyword>
<reference evidence="1" key="1">
    <citation type="journal article" date="2023" name="Science">
        <title>Genome structures resolve the early diversification of teleost fishes.</title>
        <authorList>
            <person name="Parey E."/>
            <person name="Louis A."/>
            <person name="Montfort J."/>
            <person name="Bouchez O."/>
            <person name="Roques C."/>
            <person name="Iampietro C."/>
            <person name="Lluch J."/>
            <person name="Castinel A."/>
            <person name="Donnadieu C."/>
            <person name="Desvignes T."/>
            <person name="Floi Bucao C."/>
            <person name="Jouanno E."/>
            <person name="Wen M."/>
            <person name="Mejri S."/>
            <person name="Dirks R."/>
            <person name="Jansen H."/>
            <person name="Henkel C."/>
            <person name="Chen W.J."/>
            <person name="Zahm M."/>
            <person name="Cabau C."/>
            <person name="Klopp C."/>
            <person name="Thompson A.W."/>
            <person name="Robinson-Rechavi M."/>
            <person name="Braasch I."/>
            <person name="Lecointre G."/>
            <person name="Bobe J."/>
            <person name="Postlethwait J.H."/>
            <person name="Berthelot C."/>
            <person name="Roest Crollius H."/>
            <person name="Guiguen Y."/>
        </authorList>
    </citation>
    <scope>NUCLEOTIDE SEQUENCE</scope>
    <source>
        <strain evidence="1">WJC10195</strain>
    </source>
</reference>
<evidence type="ECO:0000313" key="2">
    <source>
        <dbReference type="Proteomes" id="UP001152622"/>
    </source>
</evidence>